<dbReference type="SUPFAM" id="SSF103473">
    <property type="entry name" value="MFS general substrate transporter"/>
    <property type="match status" value="2"/>
</dbReference>
<sequence length="931" mass="101376">METENLEDGLLTTKPRVNCRDVSESYSKATPIVILSSMVAYCGSLTVGYSSAYSSPAESGIMEDLGLSIAAYSVFGAMATAGGVVGSFVNGKLADVIGRRGTLWFSEIFSIAGWLAIAFAKNAWWLDLGRLSLGIGNGLICYAVPVYIAEITPKNLRGGFSNASQLMVCCGASLMFLIGNVITWRILALIGTIPCILELLGLLLIPESPRWLANIGKEKEFETSLQYLRGRNADISQEAAEIREYTEAFKQNSKTRFMDLFQRRYAHSLIVGVGLMVLVQFGGNNVITSYSSSIFNKAGFSTSIGTISVAIIQIPATVASVLLTDKLGRRPLLLASAAGMCFSCFLLGLSFLFQNLHQWKELTPIMAYFGIVGYSVAYSIGMGGIPMLIVSEVFPINVKGSAGSLVSLVNWSCSWIVTYSFNFMMEWSSAGNSFWRSEIEDRILDLRSDRRWRLPSPIRSEIEEIVDRILALRSDRRWKPPSPIRSEIEEIGDRILALRSDRRWRSPSPIRSESEEIGDRILAFRSEEREKGMGDNMETESLEDGLLAAKSSVKLRDVTPSDSKATPTVVLSSMVALCGSLTIGCSSGFSSPAESGIMEELGLSVQLSLPFCTNFTVQYSVFGSILTAGGIVGALVNGKLADVIGRRGTLWFSEIFSIGGWLAIAFAKVPIYIAEITPKNFRGGFTSANQLMICCGISLMYFIGNVTTWRILALIAAIPCVLELLGLFLIPESPRWLAKIGKEKEFESSLQRLRGRNADISKEAADIRVGVGLMLLVQFGGNNVITAYSSSIFNEAGFSTSIGTISMAIIQIPATVASVLLTDKLGRRPLLLGYSVAYSIGMAGIPWVIVSEVFPIHVKGSAGSLVSLVNWSCSWIITYSFNFMMEWSSAGTFFIYMGICGSAVLFVAKLVPETKGRVLEEIQASITHSLQ</sequence>
<comment type="similarity">
    <text evidence="2">Belongs to the major facilitator superfamily. Sugar transporter (TC 2.A.1.1) family.</text>
</comment>
<feature type="transmembrane region" description="Helical" evidence="8">
    <location>
        <begin position="685"/>
        <end position="704"/>
    </location>
</feature>
<keyword evidence="5 8" id="KW-0812">Transmembrane</keyword>
<feature type="transmembrane region" description="Helical" evidence="8">
    <location>
        <begin position="893"/>
        <end position="911"/>
    </location>
</feature>
<feature type="transmembrane region" description="Helical" evidence="8">
    <location>
        <begin position="650"/>
        <end position="673"/>
    </location>
</feature>
<evidence type="ECO:0000256" key="3">
    <source>
        <dbReference type="ARBA" id="ARBA00022448"/>
    </source>
</evidence>
<evidence type="ECO:0000256" key="7">
    <source>
        <dbReference type="ARBA" id="ARBA00023136"/>
    </source>
</evidence>
<dbReference type="InterPro" id="IPR020846">
    <property type="entry name" value="MFS_dom"/>
</dbReference>
<feature type="transmembrane region" description="Helical" evidence="8">
    <location>
        <begin position="101"/>
        <end position="119"/>
    </location>
</feature>
<dbReference type="InterPro" id="IPR005828">
    <property type="entry name" value="MFS_sugar_transport-like"/>
</dbReference>
<dbReference type="InterPro" id="IPR044775">
    <property type="entry name" value="MFS_ERD6/Tret1-like"/>
</dbReference>
<keyword evidence="4" id="KW-0762">Sugar transport</keyword>
<feature type="transmembrane region" description="Helical" evidence="8">
    <location>
        <begin position="160"/>
        <end position="178"/>
    </location>
</feature>
<keyword evidence="7 8" id="KW-0472">Membrane</keyword>
<dbReference type="InterPro" id="IPR003663">
    <property type="entry name" value="Sugar/inositol_transpt"/>
</dbReference>
<dbReference type="InterPro" id="IPR036259">
    <property type="entry name" value="MFS_trans_sf"/>
</dbReference>
<dbReference type="Proteomes" id="UP001459277">
    <property type="component" value="Unassembled WGS sequence"/>
</dbReference>
<feature type="transmembrane region" description="Helical" evidence="8">
    <location>
        <begin position="862"/>
        <end position="881"/>
    </location>
</feature>
<reference evidence="10 11" key="1">
    <citation type="submission" date="2024-01" db="EMBL/GenBank/DDBJ databases">
        <title>A telomere-to-telomere, gap-free genome of sweet tea (Lithocarpus litseifolius).</title>
        <authorList>
            <person name="Zhou J."/>
        </authorList>
    </citation>
    <scope>NUCLEOTIDE SEQUENCE [LARGE SCALE GENOMIC DNA]</scope>
    <source>
        <strain evidence="10">Zhou-2022a</strain>
        <tissue evidence="10">Leaf</tissue>
    </source>
</reference>
<comment type="subcellular location">
    <subcellularLocation>
        <location evidence="1">Membrane</location>
        <topology evidence="1">Multi-pass membrane protein</topology>
    </subcellularLocation>
</comment>
<feature type="transmembrane region" description="Helical" evidence="8">
    <location>
        <begin position="332"/>
        <end position="353"/>
    </location>
</feature>
<feature type="transmembrane region" description="Helical" evidence="8">
    <location>
        <begin position="830"/>
        <end position="850"/>
    </location>
</feature>
<dbReference type="PANTHER" id="PTHR48021:SF93">
    <property type="entry name" value="SUGAR TRANSPORTER ERD6-LIKE 1-RELATED"/>
    <property type="match status" value="1"/>
</dbReference>
<keyword evidence="11" id="KW-1185">Reference proteome</keyword>
<name>A0AAW2D819_9ROSI</name>
<dbReference type="InterPro" id="IPR050549">
    <property type="entry name" value="MFS_Trehalose_Transporter"/>
</dbReference>
<dbReference type="PRINTS" id="PR00171">
    <property type="entry name" value="SUGRTRNSPORT"/>
</dbReference>
<feature type="domain" description="Major facilitator superfamily (MFS) profile" evidence="9">
    <location>
        <begin position="36"/>
        <end position="479"/>
    </location>
</feature>
<evidence type="ECO:0000313" key="10">
    <source>
        <dbReference type="EMBL" id="KAL0005798.1"/>
    </source>
</evidence>
<evidence type="ECO:0000259" key="9">
    <source>
        <dbReference type="PROSITE" id="PS50850"/>
    </source>
</evidence>
<evidence type="ECO:0000256" key="8">
    <source>
        <dbReference type="SAM" id="Phobius"/>
    </source>
</evidence>
<feature type="transmembrane region" description="Helical" evidence="8">
    <location>
        <begin position="798"/>
        <end position="821"/>
    </location>
</feature>
<dbReference type="CDD" id="cd17358">
    <property type="entry name" value="MFS_GLUT6_8_Class3_like"/>
    <property type="match status" value="2"/>
</dbReference>
<feature type="transmembrane region" description="Helical" evidence="8">
    <location>
        <begin position="303"/>
        <end position="323"/>
    </location>
</feature>
<evidence type="ECO:0000256" key="5">
    <source>
        <dbReference type="ARBA" id="ARBA00022692"/>
    </source>
</evidence>
<dbReference type="AlphaFoldDB" id="A0AAW2D819"/>
<feature type="transmembrane region" description="Helical" evidence="8">
    <location>
        <begin position="131"/>
        <end position="148"/>
    </location>
</feature>
<keyword evidence="3" id="KW-0813">Transport</keyword>
<comment type="caution">
    <text evidence="10">The sequence shown here is derived from an EMBL/GenBank/DDBJ whole genome shotgun (WGS) entry which is preliminary data.</text>
</comment>
<feature type="transmembrane region" description="Helical" evidence="8">
    <location>
        <begin position="184"/>
        <end position="205"/>
    </location>
</feature>
<feature type="transmembrane region" description="Helical" evidence="8">
    <location>
        <begin position="69"/>
        <end position="89"/>
    </location>
</feature>
<feature type="transmembrane region" description="Helical" evidence="8">
    <location>
        <begin position="711"/>
        <end position="730"/>
    </location>
</feature>
<dbReference type="GO" id="GO:0051119">
    <property type="term" value="F:sugar transmembrane transporter activity"/>
    <property type="evidence" value="ECO:0007669"/>
    <property type="project" value="InterPro"/>
</dbReference>
<gene>
    <name evidence="10" type="ORF">SO802_013359</name>
</gene>
<accession>A0AAW2D819</accession>
<evidence type="ECO:0000256" key="1">
    <source>
        <dbReference type="ARBA" id="ARBA00004141"/>
    </source>
</evidence>
<dbReference type="PROSITE" id="PS50850">
    <property type="entry name" value="MFS"/>
    <property type="match status" value="1"/>
</dbReference>
<dbReference type="Gene3D" id="1.20.1250.20">
    <property type="entry name" value="MFS general substrate transporter like domains"/>
    <property type="match status" value="4"/>
</dbReference>
<feature type="transmembrane region" description="Helical" evidence="8">
    <location>
        <begin position="619"/>
        <end position="638"/>
    </location>
</feature>
<dbReference type="PANTHER" id="PTHR48021">
    <property type="match status" value="1"/>
</dbReference>
<dbReference type="GO" id="GO:0016020">
    <property type="term" value="C:membrane"/>
    <property type="evidence" value="ECO:0007669"/>
    <property type="project" value="UniProtKB-SubCell"/>
</dbReference>
<evidence type="ECO:0000256" key="6">
    <source>
        <dbReference type="ARBA" id="ARBA00022989"/>
    </source>
</evidence>
<evidence type="ECO:0000313" key="11">
    <source>
        <dbReference type="Proteomes" id="UP001459277"/>
    </source>
</evidence>
<dbReference type="EMBL" id="JAZDWU010000004">
    <property type="protein sequence ID" value="KAL0005798.1"/>
    <property type="molecule type" value="Genomic_DNA"/>
</dbReference>
<evidence type="ECO:0000256" key="2">
    <source>
        <dbReference type="ARBA" id="ARBA00010992"/>
    </source>
</evidence>
<feature type="transmembrane region" description="Helical" evidence="8">
    <location>
        <begin position="29"/>
        <end position="49"/>
    </location>
</feature>
<protein>
    <recommendedName>
        <fullName evidence="9">Major facilitator superfamily (MFS) profile domain-containing protein</fullName>
    </recommendedName>
</protein>
<proteinExistence type="inferred from homology"/>
<dbReference type="Pfam" id="PF00083">
    <property type="entry name" value="Sugar_tr"/>
    <property type="match status" value="3"/>
</dbReference>
<keyword evidence="6 8" id="KW-1133">Transmembrane helix</keyword>
<feature type="transmembrane region" description="Helical" evidence="8">
    <location>
        <begin position="365"/>
        <end position="390"/>
    </location>
</feature>
<dbReference type="NCBIfam" id="TIGR00879">
    <property type="entry name" value="SP"/>
    <property type="match status" value="1"/>
</dbReference>
<evidence type="ECO:0000256" key="4">
    <source>
        <dbReference type="ARBA" id="ARBA00022597"/>
    </source>
</evidence>
<feature type="transmembrane region" description="Helical" evidence="8">
    <location>
        <begin position="265"/>
        <end position="283"/>
    </location>
</feature>
<dbReference type="FunFam" id="1.20.1250.20:FF:000043">
    <property type="entry name" value="sugar transporter ERD6-like 6"/>
    <property type="match status" value="1"/>
</dbReference>
<organism evidence="10 11">
    <name type="scientific">Lithocarpus litseifolius</name>
    <dbReference type="NCBI Taxonomy" id="425828"/>
    <lineage>
        <taxon>Eukaryota</taxon>
        <taxon>Viridiplantae</taxon>
        <taxon>Streptophyta</taxon>
        <taxon>Embryophyta</taxon>
        <taxon>Tracheophyta</taxon>
        <taxon>Spermatophyta</taxon>
        <taxon>Magnoliopsida</taxon>
        <taxon>eudicotyledons</taxon>
        <taxon>Gunneridae</taxon>
        <taxon>Pentapetalae</taxon>
        <taxon>rosids</taxon>
        <taxon>fabids</taxon>
        <taxon>Fagales</taxon>
        <taxon>Fagaceae</taxon>
        <taxon>Lithocarpus</taxon>
    </lineage>
</organism>